<evidence type="ECO:0000313" key="3">
    <source>
        <dbReference type="Proteomes" id="UP000324767"/>
    </source>
</evidence>
<sequence>MPTMYFRTQEHTVPACHIREYPASTAHSQEEVLHLHVKQYTPLDTTDPPADAVTLVGAHAIGFPKELYEPLWDELYQRSKAQGFSIRGIWIADVANLGLSSVLNEGKLGNDASWMDHSRDLLLMINHFREQMPRPIVGIGHSFGGCQMINLSLMHPRLLSSLILLDPVIQLSPNEAVLSTNPPGMLNVVTYRRDLWPSRQTAAANLAKSPMFASWDKRVFERMVRYGLRDLPTPLYPDPPSEHAATDPPVTLTTTKHQEIRTLIRQNYHNRDPSGHIRIDRSTHADLDPFAAFIPLYRPEPGATFLRLAAVRPSVLFLVGGASELKVDELREGIKVTGTGVGGGGGMADGRVKEVTLPGRGHLFPLEIVEETAQECAEWLGQEVARWRDEQDKWERERVERSGSDGMIIDEAFKEIVKPPRMARRPANTQAKL</sequence>
<dbReference type="InterPro" id="IPR029058">
    <property type="entry name" value="AB_hydrolase_fold"/>
</dbReference>
<proteinExistence type="predicted"/>
<dbReference type="OrthoDB" id="94039at2759"/>
<feature type="domain" description="AB hydrolase-1" evidence="1">
    <location>
        <begin position="58"/>
        <end position="375"/>
    </location>
</feature>
<reference evidence="2 3" key="1">
    <citation type="submission" date="2019-09" db="EMBL/GenBank/DDBJ databases">
        <title>The hologenome of the rock-dwelling lichen Lasallia pustulata.</title>
        <authorList>
            <person name="Greshake Tzovaras B."/>
            <person name="Segers F."/>
            <person name="Bicker A."/>
            <person name="Dal Grande F."/>
            <person name="Otte J."/>
            <person name="Hankeln T."/>
            <person name="Schmitt I."/>
            <person name="Ebersberger I."/>
        </authorList>
    </citation>
    <scope>NUCLEOTIDE SEQUENCE [LARGE SCALE GENOMIC DNA]</scope>
    <source>
        <strain evidence="2">A1-1</strain>
    </source>
</reference>
<dbReference type="Gene3D" id="3.40.50.1820">
    <property type="entry name" value="alpha/beta hydrolase"/>
    <property type="match status" value="1"/>
</dbReference>
<protein>
    <recommendedName>
        <fullName evidence="1">AB hydrolase-1 domain-containing protein</fullName>
    </recommendedName>
</protein>
<dbReference type="EMBL" id="VXIT01000010">
    <property type="protein sequence ID" value="KAA6409867.1"/>
    <property type="molecule type" value="Genomic_DNA"/>
</dbReference>
<accession>A0A5M8PKC4</accession>
<organism evidence="2 3">
    <name type="scientific">Lasallia pustulata</name>
    <dbReference type="NCBI Taxonomy" id="136370"/>
    <lineage>
        <taxon>Eukaryota</taxon>
        <taxon>Fungi</taxon>
        <taxon>Dikarya</taxon>
        <taxon>Ascomycota</taxon>
        <taxon>Pezizomycotina</taxon>
        <taxon>Lecanoromycetes</taxon>
        <taxon>OSLEUM clade</taxon>
        <taxon>Umbilicariomycetidae</taxon>
        <taxon>Umbilicariales</taxon>
        <taxon>Umbilicariaceae</taxon>
        <taxon>Lasallia</taxon>
    </lineage>
</organism>
<dbReference type="AlphaFoldDB" id="A0A5M8PKC4"/>
<dbReference type="InterPro" id="IPR000073">
    <property type="entry name" value="AB_hydrolase_1"/>
</dbReference>
<name>A0A5M8PKC4_9LECA</name>
<evidence type="ECO:0000313" key="2">
    <source>
        <dbReference type="EMBL" id="KAA6409867.1"/>
    </source>
</evidence>
<evidence type="ECO:0000259" key="1">
    <source>
        <dbReference type="Pfam" id="PF12697"/>
    </source>
</evidence>
<dbReference type="SUPFAM" id="SSF53474">
    <property type="entry name" value="alpha/beta-Hydrolases"/>
    <property type="match status" value="1"/>
</dbReference>
<gene>
    <name evidence="2" type="ORF">FRX48_06480</name>
</gene>
<dbReference type="Proteomes" id="UP000324767">
    <property type="component" value="Unassembled WGS sequence"/>
</dbReference>
<dbReference type="Pfam" id="PF12697">
    <property type="entry name" value="Abhydrolase_6"/>
    <property type="match status" value="1"/>
</dbReference>
<comment type="caution">
    <text evidence="2">The sequence shown here is derived from an EMBL/GenBank/DDBJ whole genome shotgun (WGS) entry which is preliminary data.</text>
</comment>